<sequence length="94" mass="10055">MPTFPGQAVISKEIGLGEGRGLRGHYGFGSGHKYGLRAGWEFRLEQGAGRNPPAKIRNWGRAGGTGALAVYLGKESAAGRASQFEPSRRFNPLI</sequence>
<evidence type="ECO:0000313" key="1">
    <source>
        <dbReference type="EMBL" id="GAA4047291.1"/>
    </source>
</evidence>
<reference evidence="2" key="1">
    <citation type="journal article" date="2019" name="Int. J. Syst. Evol. Microbiol.">
        <title>The Global Catalogue of Microorganisms (GCM) 10K type strain sequencing project: providing services to taxonomists for standard genome sequencing and annotation.</title>
        <authorList>
            <consortium name="The Broad Institute Genomics Platform"/>
            <consortium name="The Broad Institute Genome Sequencing Center for Infectious Disease"/>
            <person name="Wu L."/>
            <person name="Ma J."/>
        </authorList>
    </citation>
    <scope>NUCLEOTIDE SEQUENCE [LARGE SCALE GENOMIC DNA]</scope>
    <source>
        <strain evidence="2">JCM 17225</strain>
    </source>
</reference>
<gene>
    <name evidence="1" type="ORF">GCM10022409_36860</name>
</gene>
<dbReference type="Proteomes" id="UP001501469">
    <property type="component" value="Unassembled WGS sequence"/>
</dbReference>
<evidence type="ECO:0008006" key="3">
    <source>
        <dbReference type="Google" id="ProtNLM"/>
    </source>
</evidence>
<comment type="caution">
    <text evidence="1">The sequence shown here is derived from an EMBL/GenBank/DDBJ whole genome shotgun (WGS) entry which is preliminary data.</text>
</comment>
<proteinExistence type="predicted"/>
<accession>A0ABP7UM76</accession>
<dbReference type="EMBL" id="BAABDK010000029">
    <property type="protein sequence ID" value="GAA4047291.1"/>
    <property type="molecule type" value="Genomic_DNA"/>
</dbReference>
<protein>
    <recommendedName>
        <fullName evidence="3">Bacterial toxin 23 domain-containing protein</fullName>
    </recommendedName>
</protein>
<keyword evidence="2" id="KW-1185">Reference proteome</keyword>
<organism evidence="1 2">
    <name type="scientific">Hymenobacter glaciei</name>
    <dbReference type="NCBI Taxonomy" id="877209"/>
    <lineage>
        <taxon>Bacteria</taxon>
        <taxon>Pseudomonadati</taxon>
        <taxon>Bacteroidota</taxon>
        <taxon>Cytophagia</taxon>
        <taxon>Cytophagales</taxon>
        <taxon>Hymenobacteraceae</taxon>
        <taxon>Hymenobacter</taxon>
    </lineage>
</organism>
<evidence type="ECO:0000313" key="2">
    <source>
        <dbReference type="Proteomes" id="UP001501469"/>
    </source>
</evidence>
<name>A0ABP7UM76_9BACT</name>